<gene>
    <name evidence="2" type="ORF">QE152_g10635</name>
</gene>
<protein>
    <submittedName>
        <fullName evidence="2">Uncharacterized protein</fullName>
    </submittedName>
</protein>
<dbReference type="AlphaFoldDB" id="A0AAW1LU66"/>
<dbReference type="Proteomes" id="UP001458880">
    <property type="component" value="Unassembled WGS sequence"/>
</dbReference>
<feature type="coiled-coil region" evidence="1">
    <location>
        <begin position="195"/>
        <end position="222"/>
    </location>
</feature>
<evidence type="ECO:0000313" key="3">
    <source>
        <dbReference type="Proteomes" id="UP001458880"/>
    </source>
</evidence>
<accession>A0AAW1LU66</accession>
<evidence type="ECO:0000313" key="2">
    <source>
        <dbReference type="EMBL" id="KAK9737569.1"/>
    </source>
</evidence>
<dbReference type="EMBL" id="JASPKY010000098">
    <property type="protein sequence ID" value="KAK9737569.1"/>
    <property type="molecule type" value="Genomic_DNA"/>
</dbReference>
<proteinExistence type="predicted"/>
<sequence>MSKKKELEIVYNLEWKNKPANGDEKSNMVGILDIPATTLDWKTFKSYLLKNSGAADDNVKVSYIDTEDREKPINSQLDFEIALYTFRHKARMSEIITLKLDCVNSKKSGVKMIAKELSDMPKRLNPIVKKSEKPPEWFTMYMKKFKEELLEEISTICASKTHQMNVHHARKLKADRQRSRKTPLLFADSINDKELSKSAKMERKLESKLEKLEHKTMKIKAKKMALRGSSDRNTKR</sequence>
<reference evidence="2 3" key="1">
    <citation type="journal article" date="2024" name="BMC Genomics">
        <title>De novo assembly and annotation of Popillia japonica's genome with initial clues to its potential as an invasive pest.</title>
        <authorList>
            <person name="Cucini C."/>
            <person name="Boschi S."/>
            <person name="Funari R."/>
            <person name="Cardaioli E."/>
            <person name="Iannotti N."/>
            <person name="Marturano G."/>
            <person name="Paoli F."/>
            <person name="Bruttini M."/>
            <person name="Carapelli A."/>
            <person name="Frati F."/>
            <person name="Nardi F."/>
        </authorList>
    </citation>
    <scope>NUCLEOTIDE SEQUENCE [LARGE SCALE GENOMIC DNA]</scope>
    <source>
        <strain evidence="2">DMR45628</strain>
    </source>
</reference>
<name>A0AAW1LU66_POPJA</name>
<keyword evidence="3" id="KW-1185">Reference proteome</keyword>
<evidence type="ECO:0000256" key="1">
    <source>
        <dbReference type="SAM" id="Coils"/>
    </source>
</evidence>
<organism evidence="2 3">
    <name type="scientific">Popillia japonica</name>
    <name type="common">Japanese beetle</name>
    <dbReference type="NCBI Taxonomy" id="7064"/>
    <lineage>
        <taxon>Eukaryota</taxon>
        <taxon>Metazoa</taxon>
        <taxon>Ecdysozoa</taxon>
        <taxon>Arthropoda</taxon>
        <taxon>Hexapoda</taxon>
        <taxon>Insecta</taxon>
        <taxon>Pterygota</taxon>
        <taxon>Neoptera</taxon>
        <taxon>Endopterygota</taxon>
        <taxon>Coleoptera</taxon>
        <taxon>Polyphaga</taxon>
        <taxon>Scarabaeiformia</taxon>
        <taxon>Scarabaeidae</taxon>
        <taxon>Rutelinae</taxon>
        <taxon>Popillia</taxon>
    </lineage>
</organism>
<comment type="caution">
    <text evidence="2">The sequence shown here is derived from an EMBL/GenBank/DDBJ whole genome shotgun (WGS) entry which is preliminary data.</text>
</comment>
<keyword evidence="1" id="KW-0175">Coiled coil</keyword>